<dbReference type="Proteomes" id="UP000887576">
    <property type="component" value="Unplaced"/>
</dbReference>
<accession>A0AC34Q7M1</accession>
<organism evidence="1 2">
    <name type="scientific">Panagrolaimus sp. JU765</name>
    <dbReference type="NCBI Taxonomy" id="591449"/>
    <lineage>
        <taxon>Eukaryota</taxon>
        <taxon>Metazoa</taxon>
        <taxon>Ecdysozoa</taxon>
        <taxon>Nematoda</taxon>
        <taxon>Chromadorea</taxon>
        <taxon>Rhabditida</taxon>
        <taxon>Tylenchina</taxon>
        <taxon>Panagrolaimomorpha</taxon>
        <taxon>Panagrolaimoidea</taxon>
        <taxon>Panagrolaimidae</taxon>
        <taxon>Panagrolaimus</taxon>
    </lineage>
</organism>
<name>A0AC34Q7M1_9BILA</name>
<reference evidence="2" key="1">
    <citation type="submission" date="2022-11" db="UniProtKB">
        <authorList>
            <consortium name="WormBaseParasite"/>
        </authorList>
    </citation>
    <scope>IDENTIFICATION</scope>
</reference>
<sequence>MFGVLAQGRPKFSRRTPLNGTVDIDNEIGIVMVTINQEKLIHFKIATIDENDKKTLIISNIPVDIWEDDRPVIKTGKDYYSVDYYDNGLFCRLKDANGNIKIPFKISFDKEIYIGEAADEHPEFLMPDLDLEMLLNTKSHPELAKKRPDWFVLDSDNKYKVLLKTANGIKKTSPRNLYGIFLASIYELLEEKLGKPVDLLQSKFLF</sequence>
<proteinExistence type="predicted"/>
<evidence type="ECO:0000313" key="2">
    <source>
        <dbReference type="WBParaSite" id="JU765_v2.g13738.t1"/>
    </source>
</evidence>
<protein>
    <submittedName>
        <fullName evidence="2">Uncharacterized protein</fullName>
    </submittedName>
</protein>
<evidence type="ECO:0000313" key="1">
    <source>
        <dbReference type="Proteomes" id="UP000887576"/>
    </source>
</evidence>
<dbReference type="WBParaSite" id="JU765_v2.g13738.t1">
    <property type="protein sequence ID" value="JU765_v2.g13738.t1"/>
    <property type="gene ID" value="JU765_v2.g13738"/>
</dbReference>